<dbReference type="OrthoDB" id="661899at2"/>
<organism evidence="1 2">
    <name type="scientific">Ulvibacter litoralis</name>
    <dbReference type="NCBI Taxonomy" id="227084"/>
    <lineage>
        <taxon>Bacteria</taxon>
        <taxon>Pseudomonadati</taxon>
        <taxon>Bacteroidota</taxon>
        <taxon>Flavobacteriia</taxon>
        <taxon>Flavobacteriales</taxon>
        <taxon>Flavobacteriaceae</taxon>
        <taxon>Ulvibacter</taxon>
    </lineage>
</organism>
<dbReference type="Proteomes" id="UP000199321">
    <property type="component" value="Unassembled WGS sequence"/>
</dbReference>
<dbReference type="EMBL" id="FNBA01000002">
    <property type="protein sequence ID" value="SDE65135.1"/>
    <property type="molecule type" value="Genomic_DNA"/>
</dbReference>
<evidence type="ECO:0000313" key="2">
    <source>
        <dbReference type="Proteomes" id="UP000199321"/>
    </source>
</evidence>
<dbReference type="RefSeq" id="WP_093142072.1">
    <property type="nucleotide sequence ID" value="NZ_BMWO01000002.1"/>
</dbReference>
<protein>
    <submittedName>
        <fullName evidence="1">Uncharacterized protein</fullName>
    </submittedName>
</protein>
<gene>
    <name evidence="1" type="ORF">SAMN05421855_10260</name>
</gene>
<reference evidence="1 2" key="1">
    <citation type="submission" date="2016-10" db="EMBL/GenBank/DDBJ databases">
        <authorList>
            <person name="de Groot N.N."/>
        </authorList>
    </citation>
    <scope>NUCLEOTIDE SEQUENCE [LARGE SCALE GENOMIC DNA]</scope>
    <source>
        <strain evidence="1 2">DSM 16195</strain>
    </source>
</reference>
<dbReference type="AlphaFoldDB" id="A0A1G7EP23"/>
<proteinExistence type="predicted"/>
<keyword evidence="2" id="KW-1185">Reference proteome</keyword>
<sequence>MKSVLILLIAFFPFTNYQPKKEVKTYDLATAIEQKLVEYNVTGNSESPHYYEPIRITLKNKSNAALQIRIPNGQKFESVSPDIQDVITTQEELIALSEEKTITKPLLGMCIQQHNSAPSSKEAYKLGGLATGHLAKLTQEIQTKEAFTINAQYAIWSLDDPDNLYAIDGFDQEEALHFQSFTANLLGVSLEQDPFNEYDAIDNNEEDSNYDNRYLVKRKVGGKFKYKFSKTSAVTIGMFNDQDIVVKELYNNPETKPGEHFLSYEFDTNAYTDDVYYIRLIINGQIKINYEMKSKRS</sequence>
<name>A0A1G7EP23_9FLAO</name>
<accession>A0A1G7EP23</accession>
<dbReference type="STRING" id="227084.SAMN05421855_10260"/>
<evidence type="ECO:0000313" key="1">
    <source>
        <dbReference type="EMBL" id="SDE65135.1"/>
    </source>
</evidence>